<dbReference type="PANTHER" id="PTHR33794">
    <property type="entry name" value="BACILLOLYSIN"/>
    <property type="match status" value="1"/>
</dbReference>
<name>A0ABU9E0E5_9FLAO</name>
<dbReference type="NCBIfam" id="TIGR04183">
    <property type="entry name" value="Por_Secre_tail"/>
    <property type="match status" value="1"/>
</dbReference>
<dbReference type="Gene3D" id="3.10.450.490">
    <property type="match status" value="1"/>
</dbReference>
<keyword evidence="5" id="KW-0862">Zinc</keyword>
<comment type="caution">
    <text evidence="12">The sequence shown here is derived from an EMBL/GenBank/DDBJ whole genome shotgun (WGS) entry which is preliminary data.</text>
</comment>
<dbReference type="InterPro" id="IPR050728">
    <property type="entry name" value="Zinc_Metalloprotease_M4"/>
</dbReference>
<evidence type="ECO:0000259" key="9">
    <source>
        <dbReference type="Pfam" id="PF03413"/>
    </source>
</evidence>
<keyword evidence="4" id="KW-0378">Hydrolase</keyword>
<evidence type="ECO:0000256" key="2">
    <source>
        <dbReference type="ARBA" id="ARBA00022723"/>
    </source>
</evidence>
<feature type="chain" id="PRO_5046867457" evidence="7">
    <location>
        <begin position="24"/>
        <end position="684"/>
    </location>
</feature>
<dbReference type="InterPro" id="IPR013856">
    <property type="entry name" value="Peptidase_M4_domain"/>
</dbReference>
<dbReference type="EMBL" id="JBBPCB010000001">
    <property type="protein sequence ID" value="MEK8179465.1"/>
    <property type="molecule type" value="Genomic_DNA"/>
</dbReference>
<evidence type="ECO:0000256" key="3">
    <source>
        <dbReference type="ARBA" id="ARBA00022729"/>
    </source>
</evidence>
<accession>A0ABU9E0E5</accession>
<dbReference type="Pfam" id="PF01447">
    <property type="entry name" value="Peptidase_M4"/>
    <property type="match status" value="1"/>
</dbReference>
<dbReference type="SUPFAM" id="SSF55486">
    <property type="entry name" value="Metalloproteases ('zincins'), catalytic domain"/>
    <property type="match status" value="1"/>
</dbReference>
<evidence type="ECO:0000259" key="11">
    <source>
        <dbReference type="Pfam" id="PF18962"/>
    </source>
</evidence>
<sequence length="684" mass="74284">MRTKLHLAIVAFFAFLTASNAQVSEKEAEARLWIKANEKELQINPEDSFSLRFVRKTQAGETLRFQQLKNGVPVFDSEILVHFSPYGEITSTASTYKPTIANINTTPSISKENAIAISNQALEVTGDITFQESKLVFYDKLGGTKLVYRVVTDSFSKTGSWETIVDALTGEVLSTKDIAYYYNKHKHGKEESNPPVAMAPFALVSGTGMVFNPDPLSQAGVAYGAAGYTDGNDAATTQMNNARTSVILPEIDLTAGVYKLKSSYAEIKELGSPAKGLFTQATSAFNFTRSEDGFEAVTAFYHIDKSMRYINETLGIPCVPYQGANGGLVFFDAHGANSADNSFYSNGQLQFGEGGVDDAEDADVILHELGHGLHDWITGGGLSQVNGLSEGSGDYWAVSYSRSLNQWTSDTPQYNWVFGWDGHNPFWNGRTTDYGASYSGGLVGQIHTDGQIWGTVLMKIWDGIGREKTDKAFLNGLDLTTSNTNQQNAAIAVRTAAMDMNYPCADVALMTEKFSEAGYTMPAISLRMNPIPNQTVQAGVSNTYTLPSYAELANPITDNCDAGLTQSPVVGTVLAPGTYSITMVATSGSTVSRTFTLTVLPFLDINENVRNNFIMYPNPASNQITVKGEFDANESVTIYNVLGQAVMNKAITSNEENIDVSNLASGVYNVTFNTAKVTRKFIKE</sequence>
<feature type="domain" description="FTP" evidence="10">
    <location>
        <begin position="62"/>
        <end position="91"/>
    </location>
</feature>
<evidence type="ECO:0000256" key="4">
    <source>
        <dbReference type="ARBA" id="ARBA00022801"/>
    </source>
</evidence>
<keyword evidence="1" id="KW-0645">Protease</keyword>
<feature type="domain" description="PepSY" evidence="9">
    <location>
        <begin position="109"/>
        <end position="175"/>
    </location>
</feature>
<organism evidence="12 13">
    <name type="scientific">Flavobacterium buctense</name>
    <dbReference type="NCBI Taxonomy" id="1648146"/>
    <lineage>
        <taxon>Bacteria</taxon>
        <taxon>Pseudomonadati</taxon>
        <taxon>Bacteroidota</taxon>
        <taxon>Flavobacteriia</taxon>
        <taxon>Flavobacteriales</taxon>
        <taxon>Flavobacteriaceae</taxon>
        <taxon>Flavobacterium</taxon>
    </lineage>
</organism>
<protein>
    <submittedName>
        <fullName evidence="12">T9SS type A sorting domain-containing protein</fullName>
    </submittedName>
</protein>
<dbReference type="Proteomes" id="UP001491349">
    <property type="component" value="Unassembled WGS sequence"/>
</dbReference>
<evidence type="ECO:0000313" key="13">
    <source>
        <dbReference type="Proteomes" id="UP001491349"/>
    </source>
</evidence>
<dbReference type="RefSeq" id="WP_187659578.1">
    <property type="nucleotide sequence ID" value="NZ_JACTAB010000001.1"/>
</dbReference>
<evidence type="ECO:0000256" key="5">
    <source>
        <dbReference type="ARBA" id="ARBA00022833"/>
    </source>
</evidence>
<keyword evidence="6" id="KW-0482">Metalloprotease</keyword>
<dbReference type="PANTHER" id="PTHR33794:SF1">
    <property type="entry name" value="BACILLOLYSIN"/>
    <property type="match status" value="1"/>
</dbReference>
<reference evidence="12 13" key="1">
    <citation type="submission" date="2024-04" db="EMBL/GenBank/DDBJ databases">
        <title>draft genome sequnece of Flavobacterium buctense JCM 30750.</title>
        <authorList>
            <person name="Kim D.-U."/>
        </authorList>
    </citation>
    <scope>NUCLEOTIDE SEQUENCE [LARGE SCALE GENOMIC DNA]</scope>
    <source>
        <strain evidence="12 13">JCM 30750</strain>
    </source>
</reference>
<dbReference type="Pfam" id="PF03413">
    <property type="entry name" value="PepSY"/>
    <property type="match status" value="1"/>
</dbReference>
<feature type="domain" description="Peptidase M4" evidence="8">
    <location>
        <begin position="257"/>
        <end position="373"/>
    </location>
</feature>
<dbReference type="Pfam" id="PF07504">
    <property type="entry name" value="FTP"/>
    <property type="match status" value="1"/>
</dbReference>
<evidence type="ECO:0000259" key="10">
    <source>
        <dbReference type="Pfam" id="PF07504"/>
    </source>
</evidence>
<keyword evidence="3 7" id="KW-0732">Signal</keyword>
<dbReference type="InterPro" id="IPR026444">
    <property type="entry name" value="Secre_tail"/>
</dbReference>
<feature type="signal peptide" evidence="7">
    <location>
        <begin position="1"/>
        <end position="23"/>
    </location>
</feature>
<keyword evidence="2" id="KW-0479">Metal-binding</keyword>
<dbReference type="Gene3D" id="3.10.170.10">
    <property type="match status" value="1"/>
</dbReference>
<evidence type="ECO:0000256" key="1">
    <source>
        <dbReference type="ARBA" id="ARBA00022670"/>
    </source>
</evidence>
<gene>
    <name evidence="12" type="ORF">WMW71_03850</name>
</gene>
<keyword evidence="13" id="KW-1185">Reference proteome</keyword>
<feature type="domain" description="Secretion system C-terminal sorting" evidence="11">
    <location>
        <begin position="615"/>
        <end position="682"/>
    </location>
</feature>
<proteinExistence type="predicted"/>
<dbReference type="Pfam" id="PF18962">
    <property type="entry name" value="Por_Secre_tail"/>
    <property type="match status" value="1"/>
</dbReference>
<evidence type="ECO:0000259" key="8">
    <source>
        <dbReference type="Pfam" id="PF01447"/>
    </source>
</evidence>
<evidence type="ECO:0000256" key="6">
    <source>
        <dbReference type="ARBA" id="ARBA00023049"/>
    </source>
</evidence>
<dbReference type="InterPro" id="IPR025711">
    <property type="entry name" value="PepSY"/>
</dbReference>
<dbReference type="InterPro" id="IPR011096">
    <property type="entry name" value="FTP_domain"/>
</dbReference>
<evidence type="ECO:0000256" key="7">
    <source>
        <dbReference type="SAM" id="SignalP"/>
    </source>
</evidence>
<evidence type="ECO:0000313" key="12">
    <source>
        <dbReference type="EMBL" id="MEK8179465.1"/>
    </source>
</evidence>